<dbReference type="Proteomes" id="UP000510645">
    <property type="component" value="Segment"/>
</dbReference>
<proteinExistence type="predicted"/>
<name>A0A7D5FU32_9CAUD</name>
<organism evidence="1 2">
    <name type="scientific">Flavobacterium phage vB_FspP_elemoA_7-9A</name>
    <dbReference type="NCBI Taxonomy" id="2743781"/>
    <lineage>
        <taxon>Viruses</taxon>
        <taxon>Duplodnaviria</taxon>
        <taxon>Heunggongvirae</taxon>
        <taxon>Uroviricota</taxon>
        <taxon>Caudoviricetes</taxon>
        <taxon>Elemovirus</taxon>
        <taxon>Elemovirus elemoA</taxon>
    </lineage>
</organism>
<dbReference type="EMBL" id="MT497017">
    <property type="protein sequence ID" value="QLF85268.1"/>
    <property type="molecule type" value="Genomic_DNA"/>
</dbReference>
<sequence>MAKIKTYANDNTINANDKLIGTDFNDSDKTKNYLISALKNYILNGLDTRPYKVYTALLSQTGTNAPVATVLENTLGGTVVWSYVDIGTFSGITTGKFLNNKTYLYINSASETGNMLDGLAGVSQISEDEINVITVSSGADVSNDILNQASIEIRVYN</sequence>
<evidence type="ECO:0000313" key="1">
    <source>
        <dbReference type="EMBL" id="QLF85268.1"/>
    </source>
</evidence>
<accession>A0A7D5FU32</accession>
<keyword evidence="2" id="KW-1185">Reference proteome</keyword>
<protein>
    <submittedName>
        <fullName evidence="1">DUF285 domain-containing protein</fullName>
    </submittedName>
</protein>
<reference evidence="1 2" key="1">
    <citation type="submission" date="2020-05" db="EMBL/GenBank/DDBJ databases">
        <title>Genomics and ecology of novel Flavobacterium phages from the Baltic Sea.</title>
        <authorList>
            <person name="Hoetzinger M."/>
            <person name="Nilsson E."/>
            <person name="Holmfeldt K."/>
        </authorList>
    </citation>
    <scope>NUCLEOTIDE SEQUENCE [LARGE SCALE GENOMIC DNA]</scope>
</reference>
<evidence type="ECO:0000313" key="2">
    <source>
        <dbReference type="Proteomes" id="UP000510645"/>
    </source>
</evidence>
<gene>
    <name evidence="1" type="ORF">elemo79Aphanotate_74</name>
</gene>